<feature type="compositionally biased region" description="Basic and acidic residues" evidence="1">
    <location>
        <begin position="31"/>
        <end position="42"/>
    </location>
</feature>
<dbReference type="AlphaFoldDB" id="A4JAZ5"/>
<gene>
    <name evidence="2" type="ordered locus">Bcep1808_0436</name>
</gene>
<evidence type="ECO:0000313" key="3">
    <source>
        <dbReference type="Proteomes" id="UP000002287"/>
    </source>
</evidence>
<proteinExistence type="predicted"/>
<evidence type="ECO:0000256" key="1">
    <source>
        <dbReference type="SAM" id="MobiDB-lite"/>
    </source>
</evidence>
<organism evidence="2 3">
    <name type="scientific">Burkholderia vietnamiensis (strain G4 / LMG 22486)</name>
    <name type="common">Burkholderia cepacia (strain R1808)</name>
    <dbReference type="NCBI Taxonomy" id="269482"/>
    <lineage>
        <taxon>Bacteria</taxon>
        <taxon>Pseudomonadati</taxon>
        <taxon>Pseudomonadota</taxon>
        <taxon>Betaproteobacteria</taxon>
        <taxon>Burkholderiales</taxon>
        <taxon>Burkholderiaceae</taxon>
        <taxon>Burkholderia</taxon>
        <taxon>Burkholderia cepacia complex</taxon>
    </lineage>
</organism>
<dbReference type="KEGG" id="bvi:Bcep1808_0436"/>
<accession>A4JAZ5</accession>
<sequence length="159" mass="17835">MLDKNNARPYSASPKSRPFQQKRRTSLKQHLRSDAYVAERHRAAQSNTDDAGHERLDRLPDLLPASASTEEATEILAGLIVRCIDANHLHSVDDLIRHPLFNSEMLRAVVQFARRDMATALRQQIDELQTQVKEIENADAFRVATARAEEGNVPGVVEG</sequence>
<dbReference type="HOGENOM" id="CLU_1657558_0_0_4"/>
<dbReference type="EMBL" id="CP000614">
    <property type="protein sequence ID" value="ABO53448.1"/>
    <property type="molecule type" value="Genomic_DNA"/>
</dbReference>
<feature type="compositionally biased region" description="Basic residues" evidence="1">
    <location>
        <begin position="20"/>
        <end position="30"/>
    </location>
</feature>
<dbReference type="Proteomes" id="UP000002287">
    <property type="component" value="Chromosome 1"/>
</dbReference>
<evidence type="ECO:0000313" key="2">
    <source>
        <dbReference type="EMBL" id="ABO53448.1"/>
    </source>
</evidence>
<reference evidence="3" key="1">
    <citation type="submission" date="2007-03" db="EMBL/GenBank/DDBJ databases">
        <title>Complete sequence of chromosome 1 of Burkholderia vietnamiensis G4.</title>
        <authorList>
            <consortium name="US DOE Joint Genome Institute"/>
            <person name="Copeland A."/>
            <person name="Lucas S."/>
            <person name="Lapidus A."/>
            <person name="Barry K."/>
            <person name="Detter J.C."/>
            <person name="Glavina del Rio T."/>
            <person name="Hammon N."/>
            <person name="Israni S."/>
            <person name="Dalin E."/>
            <person name="Tice H."/>
            <person name="Pitluck S."/>
            <person name="Chain P."/>
            <person name="Malfatti S."/>
            <person name="Shin M."/>
            <person name="Vergez L."/>
            <person name="Schmutz J."/>
            <person name="Larimer F."/>
            <person name="Land M."/>
            <person name="Hauser L."/>
            <person name="Kyrpides N."/>
            <person name="Tiedje J."/>
            <person name="Richardson P."/>
        </authorList>
    </citation>
    <scope>NUCLEOTIDE SEQUENCE [LARGE SCALE GENOMIC DNA]</scope>
    <source>
        <strain evidence="3">G4 / LMG 22486</strain>
    </source>
</reference>
<protein>
    <submittedName>
        <fullName evidence="2">Uncharacterized protein</fullName>
    </submittedName>
</protein>
<name>A4JAZ5_BURVG</name>
<feature type="region of interest" description="Disordered" evidence="1">
    <location>
        <begin position="1"/>
        <end position="55"/>
    </location>
</feature>